<sequence>MTSREAVKDTYNLKRVHKVNLILTLVIICVMEVQLIISNGIAASASFLIVGAIVFLLAGMNYMLPVHDYIKGMFFALLPCASIIVLFYIEKYSVNKHYLIILSIIMATIYFKKELVAIFGVILNIVMISTYIINGEKFLSINANLQGIITIMTTLNSILILLYLLTKWGEELIYNAFRKEEEANQLLLQLQETVKTLKQETVALDENIGSCNENITTIHDHSNRIVDTVKQISSSIEQEALSIHNINHTMNHTLKEVNQTLAVSKEIVQHSEEMNHMVEKSYDEITQVDKYMEAVNSVIGTTATTVSDLESNLLVVNSLLDGIKQIAGQTNLLALNAAIESARAGEQGKGFAVVAEEVRKLAEQSSSIAADISQVTSELFVKANEASVKSSEGREAVSQVQLIVNGLADYFREFKGNFSSNNQELSEGMANIETAAKQFVHIQKEIETVTSIAEENNLSTEEILVTLEHENTLISEIKVVVTEMNQLSGHLKELVK</sequence>
<evidence type="ECO:0000313" key="2">
    <source>
        <dbReference type="Proteomes" id="UP000515561"/>
    </source>
</evidence>
<dbReference type="Proteomes" id="UP000515561">
    <property type="component" value="Chromosome"/>
</dbReference>
<dbReference type="GO" id="GO:0016020">
    <property type="term" value="C:membrane"/>
    <property type="evidence" value="ECO:0007669"/>
    <property type="project" value="InterPro"/>
</dbReference>
<dbReference type="PANTHER" id="PTHR32089">
    <property type="entry name" value="METHYL-ACCEPTING CHEMOTAXIS PROTEIN MCPB"/>
    <property type="match status" value="1"/>
</dbReference>
<dbReference type="KEGG" id="acel:acsn021_36400"/>
<reference evidence="1 2" key="1">
    <citation type="journal article" date="2016" name="Int. J. Syst. Evol. Microbiol.">
        <title>Descriptions of Anaerotaenia torta gen. nov., sp. nov. and Anaerocolumna cellulosilytica gen. nov., sp. nov. isolated from a methanogenic reactor of cattle waste.</title>
        <authorList>
            <person name="Uek A."/>
            <person name="Ohtaki Y."/>
            <person name="Kaku N."/>
            <person name="Ueki K."/>
        </authorList>
    </citation>
    <scope>NUCLEOTIDE SEQUENCE [LARGE SCALE GENOMIC DNA]</scope>
    <source>
        <strain evidence="1 2">SN021</strain>
    </source>
</reference>
<dbReference type="EMBL" id="AP023367">
    <property type="protein sequence ID" value="BCJ96071.1"/>
    <property type="molecule type" value="Genomic_DNA"/>
</dbReference>
<dbReference type="RefSeq" id="WP_184091800.1">
    <property type="nucleotide sequence ID" value="NZ_AP023367.1"/>
</dbReference>
<accession>A0A6S6RBA1</accession>
<dbReference type="PROSITE" id="PS50111">
    <property type="entry name" value="CHEMOTAXIS_TRANSDUC_2"/>
    <property type="match status" value="1"/>
</dbReference>
<dbReference type="InterPro" id="IPR004089">
    <property type="entry name" value="MCPsignal_dom"/>
</dbReference>
<dbReference type="Pfam" id="PF00015">
    <property type="entry name" value="MCPsignal"/>
    <property type="match status" value="1"/>
</dbReference>
<name>A0A6S6RBA1_9FIRM</name>
<dbReference type="SUPFAM" id="SSF58104">
    <property type="entry name" value="Methyl-accepting chemotaxis protein (MCP) signaling domain"/>
    <property type="match status" value="1"/>
</dbReference>
<dbReference type="Gene3D" id="1.10.287.950">
    <property type="entry name" value="Methyl-accepting chemotaxis protein"/>
    <property type="match status" value="1"/>
</dbReference>
<keyword evidence="2" id="KW-1185">Reference proteome</keyword>
<dbReference type="PANTHER" id="PTHR32089:SF112">
    <property type="entry name" value="LYSOZYME-LIKE PROTEIN-RELATED"/>
    <property type="match status" value="1"/>
</dbReference>
<dbReference type="SMART" id="SM00283">
    <property type="entry name" value="MA"/>
    <property type="match status" value="1"/>
</dbReference>
<dbReference type="AlphaFoldDB" id="A0A6S6RBA1"/>
<protein>
    <submittedName>
        <fullName evidence="1">Chemotaxis protein</fullName>
    </submittedName>
</protein>
<proteinExistence type="predicted"/>
<gene>
    <name evidence="1" type="ORF">acsn021_36400</name>
</gene>
<evidence type="ECO:0000313" key="1">
    <source>
        <dbReference type="EMBL" id="BCJ96071.1"/>
    </source>
</evidence>
<organism evidence="1 2">
    <name type="scientific">Anaerocolumna cellulosilytica</name>
    <dbReference type="NCBI Taxonomy" id="433286"/>
    <lineage>
        <taxon>Bacteria</taxon>
        <taxon>Bacillati</taxon>
        <taxon>Bacillota</taxon>
        <taxon>Clostridia</taxon>
        <taxon>Lachnospirales</taxon>
        <taxon>Lachnospiraceae</taxon>
        <taxon>Anaerocolumna</taxon>
    </lineage>
</organism>
<dbReference type="GO" id="GO:0007165">
    <property type="term" value="P:signal transduction"/>
    <property type="evidence" value="ECO:0007669"/>
    <property type="project" value="InterPro"/>
</dbReference>